<sequence>VRELYLALGQDPALSQVQNLSKVSSTCFGDKSLRHSMWPSGQARLKHKQGSSSETVLALSLSGGVNFGLDEP</sequence>
<organism evidence="1">
    <name type="scientific">marine metagenome</name>
    <dbReference type="NCBI Taxonomy" id="408172"/>
    <lineage>
        <taxon>unclassified sequences</taxon>
        <taxon>metagenomes</taxon>
        <taxon>ecological metagenomes</taxon>
    </lineage>
</organism>
<name>A0A382AVH8_9ZZZZ</name>
<feature type="non-terminal residue" evidence="1">
    <location>
        <position position="1"/>
    </location>
</feature>
<dbReference type="EMBL" id="UINC01026963">
    <property type="protein sequence ID" value="SVB05364.1"/>
    <property type="molecule type" value="Genomic_DNA"/>
</dbReference>
<dbReference type="AlphaFoldDB" id="A0A382AVH8"/>
<protein>
    <submittedName>
        <fullName evidence="1">Uncharacterized protein</fullName>
    </submittedName>
</protein>
<accession>A0A382AVH8</accession>
<proteinExistence type="predicted"/>
<reference evidence="1" key="1">
    <citation type="submission" date="2018-05" db="EMBL/GenBank/DDBJ databases">
        <authorList>
            <person name="Lanie J.A."/>
            <person name="Ng W.-L."/>
            <person name="Kazmierczak K.M."/>
            <person name="Andrzejewski T.M."/>
            <person name="Davidsen T.M."/>
            <person name="Wayne K.J."/>
            <person name="Tettelin H."/>
            <person name="Glass J.I."/>
            <person name="Rusch D."/>
            <person name="Podicherti R."/>
            <person name="Tsui H.-C.T."/>
            <person name="Winkler M.E."/>
        </authorList>
    </citation>
    <scope>NUCLEOTIDE SEQUENCE</scope>
</reference>
<evidence type="ECO:0000313" key="1">
    <source>
        <dbReference type="EMBL" id="SVB05364.1"/>
    </source>
</evidence>
<gene>
    <name evidence="1" type="ORF">METZ01_LOCUS158218</name>
</gene>